<accession>A0ABY8U856</accession>
<sequence>MIDASICKLVLLRSLIAKERWRAEQPLLNVTGRETCRTTCRKFWQSEAVFFVLWRSKKAALDEIPEQHAPEEHDGWALFEKWHSSSHYNVKVLAIAELIKCWFDNVPIMEIRRGNAAELVARGYFYKTMDQLRAEGKEGLVEEMLLAIERVWGYRFEDGLNPDLQYLDHLQEPLKAHYRPLAFYLFCEGMAAAKHAMLLAAAFKGHSYGAYTYYTYNLPTEWQAAHGQLASRDHLHPIIFLHGVGAGLLPYIPFLLRTTALGRPLLAVEYKHLSMRWTDHIPTAPEVARDMSAMFDLHGIRKASMVAHSYGTFYVSCLLKLAPEKVHSMALIDPVCCCMWSGHLISNFVYSPARSTTGLITWLIARDIHTATSVSRNFFWTDVNMWPDEVPQRSLFVLSDKDDLVPVQHVAAMLTHDVPAARIMHHPTMHHADFLFSPAWQDTILSHVAEMVQMPSGSPKDPSSPTAAAAAAAAAAVHGGVQEAME</sequence>
<dbReference type="Proteomes" id="UP001244341">
    <property type="component" value="Chromosome 8b"/>
</dbReference>
<dbReference type="InterPro" id="IPR029058">
    <property type="entry name" value="AB_hydrolase_fold"/>
</dbReference>
<protein>
    <recommendedName>
        <fullName evidence="1">AB hydrolase-1 domain-containing protein</fullName>
    </recommendedName>
</protein>
<proteinExistence type="predicted"/>
<dbReference type="Pfam" id="PF00561">
    <property type="entry name" value="Abhydrolase_1"/>
    <property type="match status" value="1"/>
</dbReference>
<dbReference type="PANTHER" id="PTHR37471">
    <property type="entry name" value="UNNAMED PRODUCT"/>
    <property type="match status" value="1"/>
</dbReference>
<dbReference type="PANTHER" id="PTHR37471:SF1">
    <property type="entry name" value="AB HYDROLASE-1 DOMAIN-CONTAINING PROTEIN"/>
    <property type="match status" value="1"/>
</dbReference>
<keyword evidence="3" id="KW-1185">Reference proteome</keyword>
<evidence type="ECO:0000313" key="3">
    <source>
        <dbReference type="Proteomes" id="UP001244341"/>
    </source>
</evidence>
<dbReference type="InterPro" id="IPR000073">
    <property type="entry name" value="AB_hydrolase_1"/>
</dbReference>
<gene>
    <name evidence="2" type="ORF">OEZ85_014374</name>
</gene>
<organism evidence="2 3">
    <name type="scientific">Tetradesmus obliquus</name>
    <name type="common">Green alga</name>
    <name type="synonym">Acutodesmus obliquus</name>
    <dbReference type="NCBI Taxonomy" id="3088"/>
    <lineage>
        <taxon>Eukaryota</taxon>
        <taxon>Viridiplantae</taxon>
        <taxon>Chlorophyta</taxon>
        <taxon>core chlorophytes</taxon>
        <taxon>Chlorophyceae</taxon>
        <taxon>CS clade</taxon>
        <taxon>Sphaeropleales</taxon>
        <taxon>Scenedesmaceae</taxon>
        <taxon>Tetradesmus</taxon>
    </lineage>
</organism>
<evidence type="ECO:0000313" key="2">
    <source>
        <dbReference type="EMBL" id="WIA17545.1"/>
    </source>
</evidence>
<evidence type="ECO:0000259" key="1">
    <source>
        <dbReference type="Pfam" id="PF00561"/>
    </source>
</evidence>
<name>A0ABY8U856_TETOB</name>
<reference evidence="2 3" key="1">
    <citation type="submission" date="2023-05" db="EMBL/GenBank/DDBJ databases">
        <title>A 100% complete, gapless, phased diploid assembly of the Scenedesmus obliquus UTEX 3031 genome.</title>
        <authorList>
            <person name="Biondi T.C."/>
            <person name="Hanschen E.R."/>
            <person name="Kwon T."/>
            <person name="Eng W."/>
            <person name="Kruse C.P.S."/>
            <person name="Koehler S.I."/>
            <person name="Kunde Y."/>
            <person name="Gleasner C.D."/>
            <person name="You Mak K.T."/>
            <person name="Polle J."/>
            <person name="Hovde B.T."/>
            <person name="Starkenburg S.R."/>
        </authorList>
    </citation>
    <scope>NUCLEOTIDE SEQUENCE [LARGE SCALE GENOMIC DNA]</scope>
    <source>
        <strain evidence="2 3">DOE0152z</strain>
    </source>
</reference>
<feature type="domain" description="AB hydrolase-1" evidence="1">
    <location>
        <begin position="284"/>
        <end position="345"/>
    </location>
</feature>
<dbReference type="Gene3D" id="3.40.50.1820">
    <property type="entry name" value="alpha/beta hydrolase"/>
    <property type="match status" value="1"/>
</dbReference>
<dbReference type="EMBL" id="CP126215">
    <property type="protein sequence ID" value="WIA17545.1"/>
    <property type="molecule type" value="Genomic_DNA"/>
</dbReference>
<dbReference type="SUPFAM" id="SSF53474">
    <property type="entry name" value="alpha/beta-Hydrolases"/>
    <property type="match status" value="1"/>
</dbReference>